<dbReference type="PROSITE" id="PS01009">
    <property type="entry name" value="CRISP_1"/>
    <property type="match status" value="1"/>
</dbReference>
<gene>
    <name evidence="4" type="ORF">V5799_033770</name>
</gene>
<dbReference type="GO" id="GO:0005576">
    <property type="term" value="C:extracellular region"/>
    <property type="evidence" value="ECO:0007669"/>
    <property type="project" value="InterPro"/>
</dbReference>
<feature type="signal peptide" evidence="2">
    <location>
        <begin position="1"/>
        <end position="20"/>
    </location>
</feature>
<proteinExistence type="predicted"/>
<dbReference type="SMART" id="SM00198">
    <property type="entry name" value="SCP"/>
    <property type="match status" value="1"/>
</dbReference>
<dbReference type="FunFam" id="3.40.33.10:FF:000002">
    <property type="entry name" value="Golgi-associated plant pathogenesis-related protein 1"/>
    <property type="match status" value="1"/>
</dbReference>
<accession>A0AAQ4DMD1</accession>
<evidence type="ECO:0000256" key="1">
    <source>
        <dbReference type="SAM" id="MobiDB-lite"/>
    </source>
</evidence>
<dbReference type="InterPro" id="IPR014044">
    <property type="entry name" value="CAP_dom"/>
</dbReference>
<protein>
    <recommendedName>
        <fullName evidence="3">SCP domain-containing protein</fullName>
    </recommendedName>
</protein>
<name>A0AAQ4DMD1_AMBAM</name>
<dbReference type="PANTHER" id="PTHR10334">
    <property type="entry name" value="CYSTEINE-RICH SECRETORY PROTEIN-RELATED"/>
    <property type="match status" value="1"/>
</dbReference>
<dbReference type="Pfam" id="PF00188">
    <property type="entry name" value="CAP"/>
    <property type="match status" value="1"/>
</dbReference>
<dbReference type="InterPro" id="IPR001283">
    <property type="entry name" value="CRISP-related"/>
</dbReference>
<evidence type="ECO:0000313" key="5">
    <source>
        <dbReference type="Proteomes" id="UP001321473"/>
    </source>
</evidence>
<dbReference type="SUPFAM" id="SSF55797">
    <property type="entry name" value="PR-1-like"/>
    <property type="match status" value="1"/>
</dbReference>
<dbReference type="InterPro" id="IPR034113">
    <property type="entry name" value="SCP_GAPR1-like"/>
</dbReference>
<dbReference type="AlphaFoldDB" id="A0AAQ4DMD1"/>
<keyword evidence="5" id="KW-1185">Reference proteome</keyword>
<comment type="caution">
    <text evidence="4">The sequence shown here is derived from an EMBL/GenBank/DDBJ whole genome shotgun (WGS) entry which is preliminary data.</text>
</comment>
<dbReference type="Gene3D" id="3.40.33.10">
    <property type="entry name" value="CAP"/>
    <property type="match status" value="1"/>
</dbReference>
<feature type="region of interest" description="Disordered" evidence="1">
    <location>
        <begin position="196"/>
        <end position="217"/>
    </location>
</feature>
<feature type="domain" description="SCP" evidence="3">
    <location>
        <begin position="61"/>
        <end position="196"/>
    </location>
</feature>
<dbReference type="EMBL" id="JARKHS020029160">
    <property type="protein sequence ID" value="KAK8763621.1"/>
    <property type="molecule type" value="Genomic_DNA"/>
</dbReference>
<organism evidence="4 5">
    <name type="scientific">Amblyomma americanum</name>
    <name type="common">Lone star tick</name>
    <dbReference type="NCBI Taxonomy" id="6943"/>
    <lineage>
        <taxon>Eukaryota</taxon>
        <taxon>Metazoa</taxon>
        <taxon>Ecdysozoa</taxon>
        <taxon>Arthropoda</taxon>
        <taxon>Chelicerata</taxon>
        <taxon>Arachnida</taxon>
        <taxon>Acari</taxon>
        <taxon>Parasitiformes</taxon>
        <taxon>Ixodida</taxon>
        <taxon>Ixodoidea</taxon>
        <taxon>Ixodidae</taxon>
        <taxon>Amblyomminae</taxon>
        <taxon>Amblyomma</taxon>
    </lineage>
</organism>
<sequence>MRLLVIFLIAFFIAAVPASAFIKIIQKELGEGRSRRKGGGGGGGAHEPEDFQGVFTRSMRKLQRQVLRRHNYYRRRHGCQLLREDEDMNRYAQAWALELAKKGRMQHRTRPKYGENLFMSWSSDMNKPIHGKQAVDSWYNEIKDYDYGRPGFSSKTGHFTQVVWKKSKYLGTGVARGRKGAVFIVSVYDPRGNFMGRFPQNVPRPMDGGGQQQQELA</sequence>
<dbReference type="CDD" id="cd05382">
    <property type="entry name" value="CAP_GAPR1-like"/>
    <property type="match status" value="1"/>
</dbReference>
<dbReference type="InterPro" id="IPR035940">
    <property type="entry name" value="CAP_sf"/>
</dbReference>
<reference evidence="4 5" key="1">
    <citation type="journal article" date="2023" name="Arcadia Sci">
        <title>De novo assembly of a long-read Amblyomma americanum tick genome.</title>
        <authorList>
            <person name="Chou S."/>
            <person name="Poskanzer K.E."/>
            <person name="Rollins M."/>
            <person name="Thuy-Boun P.S."/>
        </authorList>
    </citation>
    <scope>NUCLEOTIDE SEQUENCE [LARGE SCALE GENOMIC DNA]</scope>
    <source>
        <strain evidence="4">F_SG_1</strain>
        <tissue evidence="4">Salivary glands</tissue>
    </source>
</reference>
<dbReference type="PRINTS" id="PR00837">
    <property type="entry name" value="V5TPXLIKE"/>
</dbReference>
<evidence type="ECO:0000256" key="2">
    <source>
        <dbReference type="SAM" id="SignalP"/>
    </source>
</evidence>
<keyword evidence="2" id="KW-0732">Signal</keyword>
<feature type="chain" id="PRO_5042825992" description="SCP domain-containing protein" evidence="2">
    <location>
        <begin position="21"/>
        <end position="217"/>
    </location>
</feature>
<evidence type="ECO:0000259" key="3">
    <source>
        <dbReference type="SMART" id="SM00198"/>
    </source>
</evidence>
<dbReference type="InterPro" id="IPR018244">
    <property type="entry name" value="Allrgn_V5/Tpx1_CS"/>
</dbReference>
<dbReference type="Proteomes" id="UP001321473">
    <property type="component" value="Unassembled WGS sequence"/>
</dbReference>
<evidence type="ECO:0000313" key="4">
    <source>
        <dbReference type="EMBL" id="KAK8763621.1"/>
    </source>
</evidence>